<sequence>MSVWIIKMELVGKSVHGWIGMVLRDVLEYNVVTKDEECLIDRLGGCVVRTCNPVSLHLKDSARLSFTNLSSSPSSQAIPTKSSAHLGFVVFVPHILTVLSWSSRVSVMIRSGKTLKRKDESWHPCRIATGVWNSLRCPGKALR</sequence>
<keyword evidence="2" id="KW-1185">Reference proteome</keyword>
<organism evidence="1 2">
    <name type="scientific">Plakobranchus ocellatus</name>
    <dbReference type="NCBI Taxonomy" id="259542"/>
    <lineage>
        <taxon>Eukaryota</taxon>
        <taxon>Metazoa</taxon>
        <taxon>Spiralia</taxon>
        <taxon>Lophotrochozoa</taxon>
        <taxon>Mollusca</taxon>
        <taxon>Gastropoda</taxon>
        <taxon>Heterobranchia</taxon>
        <taxon>Euthyneura</taxon>
        <taxon>Panpulmonata</taxon>
        <taxon>Sacoglossa</taxon>
        <taxon>Placobranchoidea</taxon>
        <taxon>Plakobranchidae</taxon>
        <taxon>Plakobranchus</taxon>
    </lineage>
</organism>
<evidence type="ECO:0000313" key="2">
    <source>
        <dbReference type="Proteomes" id="UP000735302"/>
    </source>
</evidence>
<comment type="caution">
    <text evidence="1">The sequence shown here is derived from an EMBL/GenBank/DDBJ whole genome shotgun (WGS) entry which is preliminary data.</text>
</comment>
<name>A0AAV4DH69_9GAST</name>
<proteinExistence type="predicted"/>
<evidence type="ECO:0008006" key="3">
    <source>
        <dbReference type="Google" id="ProtNLM"/>
    </source>
</evidence>
<dbReference type="AlphaFoldDB" id="A0AAV4DH69"/>
<evidence type="ECO:0000313" key="1">
    <source>
        <dbReference type="EMBL" id="GFO43588.1"/>
    </source>
</evidence>
<gene>
    <name evidence="1" type="ORF">PoB_007009300</name>
</gene>
<protein>
    <recommendedName>
        <fullName evidence="3">LSM domain-containing protein</fullName>
    </recommendedName>
</protein>
<dbReference type="Proteomes" id="UP000735302">
    <property type="component" value="Unassembled WGS sequence"/>
</dbReference>
<accession>A0AAV4DH69</accession>
<reference evidence="1 2" key="1">
    <citation type="journal article" date="2021" name="Elife">
        <title>Chloroplast acquisition without the gene transfer in kleptoplastic sea slugs, Plakobranchus ocellatus.</title>
        <authorList>
            <person name="Maeda T."/>
            <person name="Takahashi S."/>
            <person name="Yoshida T."/>
            <person name="Shimamura S."/>
            <person name="Takaki Y."/>
            <person name="Nagai Y."/>
            <person name="Toyoda A."/>
            <person name="Suzuki Y."/>
            <person name="Arimoto A."/>
            <person name="Ishii H."/>
            <person name="Satoh N."/>
            <person name="Nishiyama T."/>
            <person name="Hasebe M."/>
            <person name="Maruyama T."/>
            <person name="Minagawa J."/>
            <person name="Obokata J."/>
            <person name="Shigenobu S."/>
        </authorList>
    </citation>
    <scope>NUCLEOTIDE SEQUENCE [LARGE SCALE GENOMIC DNA]</scope>
</reference>
<dbReference type="EMBL" id="BLXT01007891">
    <property type="protein sequence ID" value="GFO43588.1"/>
    <property type="molecule type" value="Genomic_DNA"/>
</dbReference>